<sequence>MALGTSPAASAIDIAGGAPPLTSTPEAFVASRGFWGNVLAKLLRDPVAMTAAFVILAIVAIALLSPWITPMDPYRGSMVRRLKPVGDATYLLGSDELGRDMLSRLMLGGRLSLFIGVTPVILAFLLGSTIGILAGYVGGWLNTVLMRTIDVFFAFPSVLLAIALSGALGAGVFNSIVSLTCVFTPQIARVAESVTTQIRSRDYVDAARLSGASTLTILPAQVLGNVLGPIFVYSTSLISVSMILASGLSFLGLGVKPPEPEWGLMLNTLRTAIYVNPMVAALPGLAIFIVSISFNLFSDGLRSAMEVKS</sequence>
<evidence type="ECO:0000256" key="1">
    <source>
        <dbReference type="ARBA" id="ARBA00004651"/>
    </source>
</evidence>
<dbReference type="InterPro" id="IPR025966">
    <property type="entry name" value="OppC_N"/>
</dbReference>
<feature type="transmembrane region" description="Helical" evidence="7">
    <location>
        <begin position="47"/>
        <end position="68"/>
    </location>
</feature>
<feature type="domain" description="ABC transmembrane type-1" evidence="8">
    <location>
        <begin position="109"/>
        <end position="298"/>
    </location>
</feature>
<dbReference type="Pfam" id="PF00528">
    <property type="entry name" value="BPD_transp_1"/>
    <property type="match status" value="1"/>
</dbReference>
<evidence type="ECO:0000256" key="7">
    <source>
        <dbReference type="RuleBase" id="RU363032"/>
    </source>
</evidence>
<evidence type="ECO:0000256" key="3">
    <source>
        <dbReference type="ARBA" id="ARBA00022475"/>
    </source>
</evidence>
<organism evidence="9">
    <name type="scientific">Methylobacterium bullatum</name>
    <dbReference type="NCBI Taxonomy" id="570505"/>
    <lineage>
        <taxon>Bacteria</taxon>
        <taxon>Pseudomonadati</taxon>
        <taxon>Pseudomonadota</taxon>
        <taxon>Alphaproteobacteria</taxon>
        <taxon>Hyphomicrobiales</taxon>
        <taxon>Methylobacteriaceae</taxon>
        <taxon>Methylobacterium</taxon>
    </lineage>
</organism>
<keyword evidence="6 7" id="KW-0472">Membrane</keyword>
<proteinExistence type="inferred from homology"/>
<evidence type="ECO:0000256" key="6">
    <source>
        <dbReference type="ARBA" id="ARBA00023136"/>
    </source>
</evidence>
<keyword evidence="5 7" id="KW-1133">Transmembrane helix</keyword>
<dbReference type="AlphaFoldDB" id="A0A679JK83"/>
<dbReference type="Gene3D" id="1.10.3720.10">
    <property type="entry name" value="MetI-like"/>
    <property type="match status" value="1"/>
</dbReference>
<dbReference type="EMBL" id="LR743504">
    <property type="protein sequence ID" value="CAA2106644.1"/>
    <property type="molecule type" value="Genomic_DNA"/>
</dbReference>
<protein>
    <submittedName>
        <fullName evidence="9">Glutathione transport system permease protein GsiD</fullName>
    </submittedName>
</protein>
<evidence type="ECO:0000256" key="4">
    <source>
        <dbReference type="ARBA" id="ARBA00022692"/>
    </source>
</evidence>
<evidence type="ECO:0000313" key="9">
    <source>
        <dbReference type="EMBL" id="CAA2106644.1"/>
    </source>
</evidence>
<dbReference type="PANTHER" id="PTHR43386:SF25">
    <property type="entry name" value="PEPTIDE ABC TRANSPORTER PERMEASE PROTEIN"/>
    <property type="match status" value="1"/>
</dbReference>
<feature type="transmembrane region" description="Helical" evidence="7">
    <location>
        <begin position="111"/>
        <end position="138"/>
    </location>
</feature>
<keyword evidence="2 7" id="KW-0813">Transport</keyword>
<evidence type="ECO:0000256" key="5">
    <source>
        <dbReference type="ARBA" id="ARBA00022989"/>
    </source>
</evidence>
<evidence type="ECO:0000259" key="8">
    <source>
        <dbReference type="PROSITE" id="PS50928"/>
    </source>
</evidence>
<dbReference type="PROSITE" id="PS50928">
    <property type="entry name" value="ABC_TM1"/>
    <property type="match status" value="1"/>
</dbReference>
<keyword evidence="4 7" id="KW-0812">Transmembrane</keyword>
<dbReference type="InterPro" id="IPR050366">
    <property type="entry name" value="BP-dependent_transpt_permease"/>
</dbReference>
<dbReference type="PANTHER" id="PTHR43386">
    <property type="entry name" value="OLIGOPEPTIDE TRANSPORT SYSTEM PERMEASE PROTEIN APPC"/>
    <property type="match status" value="1"/>
</dbReference>
<comment type="subcellular location">
    <subcellularLocation>
        <location evidence="1 7">Cell membrane</location>
        <topology evidence="1 7">Multi-pass membrane protein</topology>
    </subcellularLocation>
</comment>
<comment type="similarity">
    <text evidence="7">Belongs to the binding-protein-dependent transport system permease family.</text>
</comment>
<feature type="transmembrane region" description="Helical" evidence="7">
    <location>
        <begin position="158"/>
        <end position="183"/>
    </location>
</feature>
<dbReference type="InterPro" id="IPR035906">
    <property type="entry name" value="MetI-like_sf"/>
</dbReference>
<accession>A0A679JK83</accession>
<dbReference type="InterPro" id="IPR000515">
    <property type="entry name" value="MetI-like"/>
</dbReference>
<name>A0A679JK83_9HYPH</name>
<feature type="transmembrane region" description="Helical" evidence="7">
    <location>
        <begin position="273"/>
        <end position="297"/>
    </location>
</feature>
<dbReference type="Pfam" id="PF12911">
    <property type="entry name" value="OppC_N"/>
    <property type="match status" value="1"/>
</dbReference>
<dbReference type="CDD" id="cd06261">
    <property type="entry name" value="TM_PBP2"/>
    <property type="match status" value="1"/>
</dbReference>
<dbReference type="GO" id="GO:0005886">
    <property type="term" value="C:plasma membrane"/>
    <property type="evidence" value="ECO:0007669"/>
    <property type="project" value="UniProtKB-SubCell"/>
</dbReference>
<reference evidence="9" key="1">
    <citation type="submission" date="2019-12" db="EMBL/GenBank/DDBJ databases">
        <authorList>
            <person name="Cremers G."/>
        </authorList>
    </citation>
    <scope>NUCLEOTIDE SEQUENCE</scope>
    <source>
        <strain evidence="9">Mbul1</strain>
    </source>
</reference>
<keyword evidence="3" id="KW-1003">Cell membrane</keyword>
<dbReference type="GO" id="GO:0055085">
    <property type="term" value="P:transmembrane transport"/>
    <property type="evidence" value="ECO:0007669"/>
    <property type="project" value="InterPro"/>
</dbReference>
<evidence type="ECO:0000256" key="2">
    <source>
        <dbReference type="ARBA" id="ARBA00022448"/>
    </source>
</evidence>
<gene>
    <name evidence="9" type="primary">gsiD</name>
    <name evidence="9" type="ORF">MBUL_03775</name>
</gene>
<feature type="transmembrane region" description="Helical" evidence="7">
    <location>
        <begin position="230"/>
        <end position="253"/>
    </location>
</feature>
<dbReference type="SUPFAM" id="SSF161098">
    <property type="entry name" value="MetI-like"/>
    <property type="match status" value="1"/>
</dbReference>